<dbReference type="EMBL" id="NEVH01024940">
    <property type="protein sequence ID" value="PNF16743.1"/>
    <property type="molecule type" value="Genomic_DNA"/>
</dbReference>
<dbReference type="OrthoDB" id="8170339at2759"/>
<dbReference type="EMBL" id="NEVH01024940">
    <property type="protein sequence ID" value="PNF16745.1"/>
    <property type="molecule type" value="Genomic_DNA"/>
</dbReference>
<feature type="signal peptide" evidence="2">
    <location>
        <begin position="1"/>
        <end position="17"/>
    </location>
</feature>
<dbReference type="InParanoid" id="A0A2J7PK80"/>
<proteinExistence type="predicted"/>
<keyword evidence="1" id="KW-0812">Transmembrane</keyword>
<keyword evidence="2" id="KW-0732">Signal</keyword>
<name>A0A2J7PK80_9NEOP</name>
<feature type="chain" id="PRO_5014559336" evidence="2">
    <location>
        <begin position="18"/>
        <end position="592"/>
    </location>
</feature>
<feature type="transmembrane region" description="Helical" evidence="1">
    <location>
        <begin position="330"/>
        <end position="351"/>
    </location>
</feature>
<dbReference type="AlphaFoldDB" id="A0A2J7PK80"/>
<accession>A0A2J7PK80</accession>
<dbReference type="Gene3D" id="3.40.50.11530">
    <property type="match status" value="1"/>
</dbReference>
<gene>
    <name evidence="3" type="ORF">B7P43_G00861</name>
</gene>
<protein>
    <submittedName>
        <fullName evidence="3">Uncharacterized protein</fullName>
    </submittedName>
</protein>
<comment type="caution">
    <text evidence="3">The sequence shown here is derived from an EMBL/GenBank/DDBJ whole genome shotgun (WGS) entry which is preliminary data.</text>
</comment>
<evidence type="ECO:0000256" key="2">
    <source>
        <dbReference type="SAM" id="SignalP"/>
    </source>
</evidence>
<organism evidence="3 4">
    <name type="scientific">Cryptotermes secundus</name>
    <dbReference type="NCBI Taxonomy" id="105785"/>
    <lineage>
        <taxon>Eukaryota</taxon>
        <taxon>Metazoa</taxon>
        <taxon>Ecdysozoa</taxon>
        <taxon>Arthropoda</taxon>
        <taxon>Hexapoda</taxon>
        <taxon>Insecta</taxon>
        <taxon>Pterygota</taxon>
        <taxon>Neoptera</taxon>
        <taxon>Polyneoptera</taxon>
        <taxon>Dictyoptera</taxon>
        <taxon>Blattodea</taxon>
        <taxon>Blattoidea</taxon>
        <taxon>Termitoidae</taxon>
        <taxon>Kalotermitidae</taxon>
        <taxon>Cryptotermitinae</taxon>
        <taxon>Cryptotermes</taxon>
    </lineage>
</organism>
<evidence type="ECO:0000256" key="1">
    <source>
        <dbReference type="SAM" id="Phobius"/>
    </source>
</evidence>
<keyword evidence="1" id="KW-1133">Transmembrane helix</keyword>
<keyword evidence="4" id="KW-1185">Reference proteome</keyword>
<evidence type="ECO:0000313" key="3">
    <source>
        <dbReference type="EMBL" id="PNF16743.1"/>
    </source>
</evidence>
<evidence type="ECO:0000313" key="4">
    <source>
        <dbReference type="Proteomes" id="UP000235965"/>
    </source>
</evidence>
<keyword evidence="1" id="KW-0472">Membrane</keyword>
<reference evidence="3 4" key="1">
    <citation type="submission" date="2017-12" db="EMBL/GenBank/DDBJ databases">
        <title>Hemimetabolous genomes reveal molecular basis of termite eusociality.</title>
        <authorList>
            <person name="Harrison M.C."/>
            <person name="Jongepier E."/>
            <person name="Robertson H.M."/>
            <person name="Arning N."/>
            <person name="Bitard-Feildel T."/>
            <person name="Chao H."/>
            <person name="Childers C.P."/>
            <person name="Dinh H."/>
            <person name="Doddapaneni H."/>
            <person name="Dugan S."/>
            <person name="Gowin J."/>
            <person name="Greiner C."/>
            <person name="Han Y."/>
            <person name="Hu H."/>
            <person name="Hughes D.S.T."/>
            <person name="Huylmans A.-K."/>
            <person name="Kemena C."/>
            <person name="Kremer L.P.M."/>
            <person name="Lee S.L."/>
            <person name="Lopez-Ezquerra A."/>
            <person name="Mallet L."/>
            <person name="Monroy-Kuhn J.M."/>
            <person name="Moser A."/>
            <person name="Murali S.C."/>
            <person name="Muzny D.M."/>
            <person name="Otani S."/>
            <person name="Piulachs M.-D."/>
            <person name="Poelchau M."/>
            <person name="Qu J."/>
            <person name="Schaub F."/>
            <person name="Wada-Katsumata A."/>
            <person name="Worley K.C."/>
            <person name="Xie Q."/>
            <person name="Ylla G."/>
            <person name="Poulsen M."/>
            <person name="Gibbs R.A."/>
            <person name="Schal C."/>
            <person name="Richards S."/>
            <person name="Belles X."/>
            <person name="Korb J."/>
            <person name="Bornberg-Bauer E."/>
        </authorList>
    </citation>
    <scope>NUCLEOTIDE SEQUENCE [LARGE SCALE GENOMIC DNA]</scope>
    <source>
        <tissue evidence="3">Whole body</tissue>
    </source>
</reference>
<sequence length="592" mass="69502">MWLNIALFAAILWQCNSMDMDCNNIFSESLYGVSECFQEDSEAENEEVMPCDEVETTNILWTVMDTKSGTVAVEFNLMPKSCGYTSYRLDLYMDEKVTNAEECANRTLFPSRHSRRYAEILSHDPENNKNISPCGKTAEVKFNYVFSGCYKLQFALMEDGIPDKYSESLPQFVETEYRKDLLVKKIPRITRQYTTTLRQWQFSLSRINVSRMQLETRKCDSHSCTCGHGIIQHWWEIALSTSGKFMCKVKNKLTNKPICHIGKDEIRCTIQNVTAGYYCVLVEIFDDRCVRDTVWNNDSYCVYNSKVFEVQSVSPQSPQITSPPSLRVDVILMAVFAVFVLMCIFALIFIWRRRRRRRSSEPDESRHVMKRALPLRPRILLLYSRDCKPFMNMMATFREMLKQVMKCEVYDCFDPLVEEELYQSKTDWLTTRVTCPEVKVVVVESKCAVLHQIALIKHVKLLYKEPTWLDDLFSYGLRILREDLQKNTYGRVFVVRIHGFTEEDDNICHITPYTRYVVPQNTEKLLSSLYQQSSLEYVLILNENTDSSLQKLKEDIRTLEIFKERNRDYLNKLFEKDIKEFIEETELKTKIV</sequence>
<dbReference type="Proteomes" id="UP000235965">
    <property type="component" value="Unassembled WGS sequence"/>
</dbReference>